<organism evidence="2 3">
    <name type="scientific">Candidatus Chisholmbacteria bacterium RIFCSPHIGHO2_01_FULL_49_18</name>
    <dbReference type="NCBI Taxonomy" id="1797590"/>
    <lineage>
        <taxon>Bacteria</taxon>
        <taxon>Candidatus Chisholmiibacteriota</taxon>
    </lineage>
</organism>
<keyword evidence="1" id="KW-0812">Transmembrane</keyword>
<feature type="transmembrane region" description="Helical" evidence="1">
    <location>
        <begin position="262"/>
        <end position="280"/>
    </location>
</feature>
<feature type="transmembrane region" description="Helical" evidence="1">
    <location>
        <begin position="12"/>
        <end position="35"/>
    </location>
</feature>
<name>A0A1G1VP12_9BACT</name>
<reference evidence="2 3" key="1">
    <citation type="journal article" date="2016" name="Nat. Commun.">
        <title>Thousands of microbial genomes shed light on interconnected biogeochemical processes in an aquifer system.</title>
        <authorList>
            <person name="Anantharaman K."/>
            <person name="Brown C.T."/>
            <person name="Hug L.A."/>
            <person name="Sharon I."/>
            <person name="Castelle C.J."/>
            <person name="Probst A.J."/>
            <person name="Thomas B.C."/>
            <person name="Singh A."/>
            <person name="Wilkins M.J."/>
            <person name="Karaoz U."/>
            <person name="Brodie E.L."/>
            <person name="Williams K.H."/>
            <person name="Hubbard S.S."/>
            <person name="Banfield J.F."/>
        </authorList>
    </citation>
    <scope>NUCLEOTIDE SEQUENCE [LARGE SCALE GENOMIC DNA]</scope>
</reference>
<evidence type="ECO:0000313" key="2">
    <source>
        <dbReference type="EMBL" id="OGY16977.1"/>
    </source>
</evidence>
<dbReference type="EMBL" id="MHCI01000008">
    <property type="protein sequence ID" value="OGY16977.1"/>
    <property type="molecule type" value="Genomic_DNA"/>
</dbReference>
<evidence type="ECO:0000313" key="3">
    <source>
        <dbReference type="Proteomes" id="UP000179069"/>
    </source>
</evidence>
<feature type="transmembrane region" description="Helical" evidence="1">
    <location>
        <begin position="326"/>
        <end position="347"/>
    </location>
</feature>
<feature type="transmembrane region" description="Helical" evidence="1">
    <location>
        <begin position="191"/>
        <end position="208"/>
    </location>
</feature>
<accession>A0A1G1VP12</accession>
<feature type="transmembrane region" description="Helical" evidence="1">
    <location>
        <begin position="367"/>
        <end position="387"/>
    </location>
</feature>
<feature type="transmembrane region" description="Helical" evidence="1">
    <location>
        <begin position="72"/>
        <end position="94"/>
    </location>
</feature>
<evidence type="ECO:0000256" key="1">
    <source>
        <dbReference type="SAM" id="Phobius"/>
    </source>
</evidence>
<proteinExistence type="predicted"/>
<keyword evidence="1" id="KW-1133">Transmembrane helix</keyword>
<dbReference type="AlphaFoldDB" id="A0A1G1VP12"/>
<keyword evidence="1" id="KW-0472">Membrane</keyword>
<comment type="caution">
    <text evidence="2">The sequence shown here is derived from an EMBL/GenBank/DDBJ whole genome shotgun (WGS) entry which is preliminary data.</text>
</comment>
<dbReference type="Proteomes" id="UP000179069">
    <property type="component" value="Unassembled WGS sequence"/>
</dbReference>
<feature type="transmembrane region" description="Helical" evidence="1">
    <location>
        <begin position="300"/>
        <end position="319"/>
    </location>
</feature>
<feature type="transmembrane region" description="Helical" evidence="1">
    <location>
        <begin position="106"/>
        <end position="126"/>
    </location>
</feature>
<protein>
    <recommendedName>
        <fullName evidence="4">Membrane protein 6-pyruvoyl-tetrahydropterin synthase-related domain-containing protein</fullName>
    </recommendedName>
</protein>
<feature type="transmembrane region" description="Helical" evidence="1">
    <location>
        <begin position="132"/>
        <end position="153"/>
    </location>
</feature>
<sequence>MNQGATFSKAVLIVLRILGALVAVALIGYLNWLVIQGWFGGNGPANLGSIEVSYVTMGRFLVDFGWKTWMPLWYFGFPFHLFYTPLLPVAEWVLNQWQGMPLWEAYRFVTGWGYILAPISVFFLGWALSRRWIGGLVSGILYSVGPTIFYFVLPATPFSEHGEVAADRFFSTFWEPRRFTVLVRWGEGPHTLSLIFLPLVGAFFIWSLRRRNFWLLAVSAFFLMLTALSNALGMMGALLLVGSIAFVYFARRPHEHGQTIHWTLLLVLLGIGLAGFWYNLSFLKNFFAEGGGVVGRYFSLFPWGWLAGIFSLGLMYVVFSKFLKDTGVAAALLWFFGLFTVVYYYYASSPPELFQLRVELLPQALRYMTQVDMALSVLIGTLVGWVMKVLGRRFSLAEIILTGFVSVGLCFSLIYVQPFLDDSSRAASNIVDLSTSREKVIADWLNTHVDSSLGERVFLPGNYDFYLNWFTDIWQHRGGLFQASTHFWPDHIHYQMSQGKDKDLARAWLVVMNAKYAVITGVGSSEIYKEIKNYDRFDDMPIVYDDGGDIIYDTLLVRSSPAKPVREATIQLLKTPEKADDKEAVFAYADWVEKSSLNSADFQMLDHDHYRIAGRVDEGEVLLVQMTADPGWRASDERTGKRVRKGEDPLGFLVLYPEPGEFAITLKHGRTWIEWLGYLTTPATVGFIIWYGTRRKLEVPAFAEATAGKEK</sequence>
<feature type="transmembrane region" description="Helical" evidence="1">
    <location>
        <begin position="220"/>
        <end position="250"/>
    </location>
</feature>
<feature type="transmembrane region" description="Helical" evidence="1">
    <location>
        <begin position="399"/>
        <end position="420"/>
    </location>
</feature>
<evidence type="ECO:0008006" key="4">
    <source>
        <dbReference type="Google" id="ProtNLM"/>
    </source>
</evidence>
<gene>
    <name evidence="2" type="ORF">A2785_02475</name>
</gene>